<keyword evidence="2 5" id="KW-0689">Ribosomal protein</keyword>
<dbReference type="NCBIfam" id="TIGR01031">
    <property type="entry name" value="rpmF_bact"/>
    <property type="match status" value="1"/>
</dbReference>
<proteinExistence type="inferred from homology"/>
<dbReference type="EMBL" id="MHUC01000001">
    <property type="protein sequence ID" value="OHA71406.1"/>
    <property type="molecule type" value="Genomic_DNA"/>
</dbReference>
<feature type="compositionally biased region" description="Basic and acidic residues" evidence="6">
    <location>
        <begin position="64"/>
        <end position="81"/>
    </location>
</feature>
<evidence type="ECO:0000256" key="5">
    <source>
        <dbReference type="HAMAP-Rule" id="MF_00340"/>
    </source>
</evidence>
<organism evidence="7 8">
    <name type="scientific">Candidatus Wildermuthbacteria bacterium RIFCSPHIGHO2_12_FULL_40_12</name>
    <dbReference type="NCBI Taxonomy" id="1802457"/>
    <lineage>
        <taxon>Bacteria</taxon>
        <taxon>Candidatus Wildermuthiibacteriota</taxon>
    </lineage>
</organism>
<dbReference type="PANTHER" id="PTHR35534:SF1">
    <property type="entry name" value="LARGE RIBOSOMAL SUBUNIT PROTEIN BL32"/>
    <property type="match status" value="1"/>
</dbReference>
<evidence type="ECO:0000256" key="4">
    <source>
        <dbReference type="ARBA" id="ARBA00035178"/>
    </source>
</evidence>
<evidence type="ECO:0000256" key="6">
    <source>
        <dbReference type="SAM" id="MobiDB-lite"/>
    </source>
</evidence>
<comment type="caution">
    <text evidence="7">The sequence shown here is derived from an EMBL/GenBank/DDBJ whole genome shotgun (WGS) entry which is preliminary data.</text>
</comment>
<evidence type="ECO:0000256" key="3">
    <source>
        <dbReference type="ARBA" id="ARBA00023274"/>
    </source>
</evidence>
<dbReference type="AlphaFoldDB" id="A0A1G2REY0"/>
<name>A0A1G2REY0_9BACT</name>
<reference evidence="7 8" key="1">
    <citation type="journal article" date="2016" name="Nat. Commun.">
        <title>Thousands of microbial genomes shed light on interconnected biogeochemical processes in an aquifer system.</title>
        <authorList>
            <person name="Anantharaman K."/>
            <person name="Brown C.T."/>
            <person name="Hug L.A."/>
            <person name="Sharon I."/>
            <person name="Castelle C.J."/>
            <person name="Probst A.J."/>
            <person name="Thomas B.C."/>
            <person name="Singh A."/>
            <person name="Wilkins M.J."/>
            <person name="Karaoz U."/>
            <person name="Brodie E.L."/>
            <person name="Williams K.H."/>
            <person name="Hubbard S.S."/>
            <person name="Banfield J.F."/>
        </authorList>
    </citation>
    <scope>NUCLEOTIDE SEQUENCE [LARGE SCALE GENOMIC DNA]</scope>
</reference>
<dbReference type="GO" id="GO:0006412">
    <property type="term" value="P:translation"/>
    <property type="evidence" value="ECO:0007669"/>
    <property type="project" value="UniProtKB-UniRule"/>
</dbReference>
<dbReference type="InterPro" id="IPR011332">
    <property type="entry name" value="Ribosomal_zn-bd"/>
</dbReference>
<feature type="region of interest" description="Disordered" evidence="6">
    <location>
        <begin position="64"/>
        <end position="94"/>
    </location>
</feature>
<evidence type="ECO:0000313" key="7">
    <source>
        <dbReference type="EMBL" id="OHA71406.1"/>
    </source>
</evidence>
<sequence>MAVPKQRHTKSRRNKRRMHLFLKSPVFSLCKKCGKEKIPHVICWNCGYYKNEEVVNVLEKLDKKERKKREKELKSQEKAESTAKPLTMEDLSRK</sequence>
<dbReference type="Pfam" id="PF01783">
    <property type="entry name" value="Ribosomal_L32p"/>
    <property type="match status" value="1"/>
</dbReference>
<protein>
    <recommendedName>
        <fullName evidence="4 5">Large ribosomal subunit protein bL32</fullName>
    </recommendedName>
</protein>
<dbReference type="InterPro" id="IPR002677">
    <property type="entry name" value="Ribosomal_bL32"/>
</dbReference>
<evidence type="ECO:0000256" key="1">
    <source>
        <dbReference type="ARBA" id="ARBA00008560"/>
    </source>
</evidence>
<evidence type="ECO:0000256" key="2">
    <source>
        <dbReference type="ARBA" id="ARBA00022980"/>
    </source>
</evidence>
<keyword evidence="3 5" id="KW-0687">Ribonucleoprotein</keyword>
<dbReference type="SUPFAM" id="SSF57829">
    <property type="entry name" value="Zn-binding ribosomal proteins"/>
    <property type="match status" value="1"/>
</dbReference>
<dbReference type="InterPro" id="IPR044957">
    <property type="entry name" value="Ribosomal_bL32_bact"/>
</dbReference>
<accession>A0A1G2REY0</accession>
<dbReference type="GO" id="GO:0003735">
    <property type="term" value="F:structural constituent of ribosome"/>
    <property type="evidence" value="ECO:0007669"/>
    <property type="project" value="InterPro"/>
</dbReference>
<dbReference type="PANTHER" id="PTHR35534">
    <property type="entry name" value="50S RIBOSOMAL PROTEIN L32"/>
    <property type="match status" value="1"/>
</dbReference>
<dbReference type="HAMAP" id="MF_00340">
    <property type="entry name" value="Ribosomal_bL32"/>
    <property type="match status" value="1"/>
</dbReference>
<dbReference type="STRING" id="1802457.A3F15_02515"/>
<gene>
    <name evidence="5" type="primary">rpmF</name>
    <name evidence="7" type="ORF">A3F15_02515</name>
</gene>
<evidence type="ECO:0000313" key="8">
    <source>
        <dbReference type="Proteomes" id="UP000177078"/>
    </source>
</evidence>
<dbReference type="GO" id="GO:0015934">
    <property type="term" value="C:large ribosomal subunit"/>
    <property type="evidence" value="ECO:0007669"/>
    <property type="project" value="InterPro"/>
</dbReference>
<dbReference type="Proteomes" id="UP000177078">
    <property type="component" value="Unassembled WGS sequence"/>
</dbReference>
<comment type="similarity">
    <text evidence="1 5">Belongs to the bacterial ribosomal protein bL32 family.</text>
</comment>